<reference evidence="1 2" key="1">
    <citation type="submission" date="2019-10" db="EMBL/GenBank/DDBJ databases">
        <title>Genome Sequences from Six Type Strain Members of the Archaeal Family Sulfolobaceae: Acidianus ambivalens, Acidianus infernus, Metallosphaera prunae, Stygiolobus azoricus, Sulfolobus metallicus, and Sulfurisphaera ohwakuensis.</title>
        <authorList>
            <person name="Counts J.A."/>
            <person name="Kelly R.M."/>
        </authorList>
    </citation>
    <scope>NUCLEOTIDE SEQUENCE [LARGE SCALE GENOMIC DNA]</scope>
    <source>
        <strain evidence="1 2">FC6</strain>
    </source>
</reference>
<evidence type="ECO:0000313" key="2">
    <source>
        <dbReference type="Proteomes" id="UP000423396"/>
    </source>
</evidence>
<accession>A0A650CQ79</accession>
<dbReference type="KEGG" id="sazo:D1868_08025"/>
<dbReference type="EMBL" id="CP045483">
    <property type="protein sequence ID" value="QGR19933.1"/>
    <property type="molecule type" value="Genomic_DNA"/>
</dbReference>
<dbReference type="Proteomes" id="UP000423396">
    <property type="component" value="Chromosome"/>
</dbReference>
<sequence>MVDIYTIMLLGYEVSQRKRVNLGIYTLKFYRKKGKTPEGYLYIVTLLKDGKVVESGIFGDYKNAVIYAGQIFMRFR</sequence>
<gene>
    <name evidence="1" type="ORF">D1868_08025</name>
</gene>
<dbReference type="AlphaFoldDB" id="A0A650CQ79"/>
<evidence type="ECO:0000313" key="1">
    <source>
        <dbReference type="EMBL" id="QGR19933.1"/>
    </source>
</evidence>
<keyword evidence="2" id="KW-1185">Reference proteome</keyword>
<name>A0A650CQ79_9CREN</name>
<proteinExistence type="predicted"/>
<organism evidence="1 2">
    <name type="scientific">Stygiolobus azoricus</name>
    <dbReference type="NCBI Taxonomy" id="41675"/>
    <lineage>
        <taxon>Archaea</taxon>
        <taxon>Thermoproteota</taxon>
        <taxon>Thermoprotei</taxon>
        <taxon>Sulfolobales</taxon>
        <taxon>Sulfolobaceae</taxon>
        <taxon>Stygiolobus</taxon>
    </lineage>
</organism>
<protein>
    <submittedName>
        <fullName evidence="1">Uncharacterized protein</fullName>
    </submittedName>
</protein>